<protein>
    <submittedName>
        <fullName evidence="2">Uncharacterized protein</fullName>
    </submittedName>
</protein>
<accession>A0ABN9EA50</accession>
<feature type="transmembrane region" description="Helical" evidence="1">
    <location>
        <begin position="20"/>
        <end position="38"/>
    </location>
</feature>
<evidence type="ECO:0000313" key="2">
    <source>
        <dbReference type="EMBL" id="CAI9581780.1"/>
    </source>
</evidence>
<reference evidence="2" key="1">
    <citation type="submission" date="2023-05" db="EMBL/GenBank/DDBJ databases">
        <authorList>
            <person name="Stuckert A."/>
        </authorList>
    </citation>
    <scope>NUCLEOTIDE SEQUENCE</scope>
</reference>
<keyword evidence="1" id="KW-0472">Membrane</keyword>
<name>A0ABN9EA50_9NEOB</name>
<sequence>MFDPLFSDPPPSSNKTYCVETLYILSLVCIATEVFFFWGGECM</sequence>
<keyword evidence="1" id="KW-1133">Transmembrane helix</keyword>
<dbReference type="Proteomes" id="UP001162483">
    <property type="component" value="Unassembled WGS sequence"/>
</dbReference>
<gene>
    <name evidence="2" type="ORF">SPARVUS_LOCUS9551160</name>
</gene>
<dbReference type="EMBL" id="CATNWA010015307">
    <property type="protein sequence ID" value="CAI9581780.1"/>
    <property type="molecule type" value="Genomic_DNA"/>
</dbReference>
<evidence type="ECO:0000256" key="1">
    <source>
        <dbReference type="SAM" id="Phobius"/>
    </source>
</evidence>
<keyword evidence="1" id="KW-0812">Transmembrane</keyword>
<keyword evidence="3" id="KW-1185">Reference proteome</keyword>
<organism evidence="2 3">
    <name type="scientific">Staurois parvus</name>
    <dbReference type="NCBI Taxonomy" id="386267"/>
    <lineage>
        <taxon>Eukaryota</taxon>
        <taxon>Metazoa</taxon>
        <taxon>Chordata</taxon>
        <taxon>Craniata</taxon>
        <taxon>Vertebrata</taxon>
        <taxon>Euteleostomi</taxon>
        <taxon>Amphibia</taxon>
        <taxon>Batrachia</taxon>
        <taxon>Anura</taxon>
        <taxon>Neobatrachia</taxon>
        <taxon>Ranoidea</taxon>
        <taxon>Ranidae</taxon>
        <taxon>Staurois</taxon>
    </lineage>
</organism>
<comment type="caution">
    <text evidence="2">The sequence shown here is derived from an EMBL/GenBank/DDBJ whole genome shotgun (WGS) entry which is preliminary data.</text>
</comment>
<proteinExistence type="predicted"/>
<evidence type="ECO:0000313" key="3">
    <source>
        <dbReference type="Proteomes" id="UP001162483"/>
    </source>
</evidence>